<dbReference type="InterPro" id="IPR042099">
    <property type="entry name" value="ANL_N_sf"/>
</dbReference>
<dbReference type="FunFam" id="3.30.300.30:FF:000008">
    <property type="entry name" value="2,3-dihydroxybenzoate-AMP ligase"/>
    <property type="match status" value="1"/>
</dbReference>
<dbReference type="PROSITE" id="PS00455">
    <property type="entry name" value="AMP_BINDING"/>
    <property type="match status" value="1"/>
</dbReference>
<evidence type="ECO:0000259" key="3">
    <source>
        <dbReference type="Pfam" id="PF00501"/>
    </source>
</evidence>
<dbReference type="STRING" id="42249.A0A317SR72"/>
<dbReference type="InterPro" id="IPR025110">
    <property type="entry name" value="AMP-bd_C"/>
</dbReference>
<dbReference type="Gene3D" id="3.40.50.12780">
    <property type="entry name" value="N-terminal domain of ligase-like"/>
    <property type="match status" value="1"/>
</dbReference>
<gene>
    <name evidence="5" type="ORF">C7212DRAFT_358038</name>
</gene>
<dbReference type="GO" id="GO:0031956">
    <property type="term" value="F:medium-chain fatty acid-CoA ligase activity"/>
    <property type="evidence" value="ECO:0007669"/>
    <property type="project" value="TreeGrafter"/>
</dbReference>
<name>A0A317SR72_9PEZI</name>
<feature type="domain" description="AMP-dependent synthetase/ligase" evidence="3">
    <location>
        <begin position="73"/>
        <end position="471"/>
    </location>
</feature>
<dbReference type="AlphaFoldDB" id="A0A317SR72"/>
<dbReference type="PANTHER" id="PTHR43201:SF30">
    <property type="entry name" value="AMP-DEPENDENT SYNTHETASE_LIGASE DOMAIN-CONTAINING PROTEIN"/>
    <property type="match status" value="1"/>
</dbReference>
<dbReference type="InterPro" id="IPR020845">
    <property type="entry name" value="AMP-binding_CS"/>
</dbReference>
<dbReference type="PANTHER" id="PTHR43201">
    <property type="entry name" value="ACYL-COA SYNTHETASE"/>
    <property type="match status" value="1"/>
</dbReference>
<keyword evidence="2 5" id="KW-0436">Ligase</keyword>
<dbReference type="GO" id="GO:0006631">
    <property type="term" value="P:fatty acid metabolic process"/>
    <property type="evidence" value="ECO:0007669"/>
    <property type="project" value="TreeGrafter"/>
</dbReference>
<dbReference type="Proteomes" id="UP000246991">
    <property type="component" value="Unassembled WGS sequence"/>
</dbReference>
<dbReference type="Gene3D" id="3.30.300.30">
    <property type="match status" value="1"/>
</dbReference>
<evidence type="ECO:0000256" key="2">
    <source>
        <dbReference type="ARBA" id="ARBA00022598"/>
    </source>
</evidence>
<dbReference type="EMBL" id="PYWC01000035">
    <property type="protein sequence ID" value="PWW76280.1"/>
    <property type="molecule type" value="Genomic_DNA"/>
</dbReference>
<dbReference type="InterPro" id="IPR000873">
    <property type="entry name" value="AMP-dep_synth/lig_dom"/>
</dbReference>
<evidence type="ECO:0000256" key="1">
    <source>
        <dbReference type="ARBA" id="ARBA00006432"/>
    </source>
</evidence>
<keyword evidence="6" id="KW-1185">Reference proteome</keyword>
<sequence>MITPQALTSKPGSWPSLRSGLCTSTYISYLFWSALAWSIIPFFKIGSDWVKYWDVAQVVHPPLLDLTTGSHLAETAREYGDSLAVISSHQNTRLTYSSLHTRSTSLAHGLKNLGVQRGDRVAVSLGNNIEFALATYAIFKLGAVLVPLNPSFNTAQVVSALNHLSATHLLIGLETNLPRKPPRSNSGLLRELVPGCESVGVIASELVSSLRRVVVVDNTKGSGEVGDGFKAFSKFPDVLEDGSGKAHLTEEGMGIDDVVNIQFTSGTTSMPKAACLTHRSILNNGKSIGDRMLLTNKDVICCPPPLFHCFGSVLGYMASATHASCIVFPTECFDAEATLHAVQREKCTALYGVPTMFTAELELLASRKVEQKGFEHIRTGIAAGSSIPRELMKKLHKKLNLTELSTMTETSPVSTMTTTDDPLEKRVDSVGRLLPHVEAKVVSTTDRTKILPIGKRGELAVSGYLLQKGYWNDQIRTAEVMTKDGNGRLWMHTGDEAEMDENGYIKITGRLKDLIIRGGENIHPLEIENCLLGHPKILESSVVGLKDERYGEVVAAFVRREEGLTANEVREWVREKLSYHLVPKYVFWADVYPKTASGKIQKFVLKEMGAELVAKGEGM</sequence>
<dbReference type="InterPro" id="IPR045851">
    <property type="entry name" value="AMP-bd_C_sf"/>
</dbReference>
<reference evidence="5 6" key="1">
    <citation type="submission" date="2018-03" db="EMBL/GenBank/DDBJ databases">
        <title>Genomes of Pezizomycetes fungi and the evolution of truffles.</title>
        <authorList>
            <person name="Murat C."/>
            <person name="Payen T."/>
            <person name="Noel B."/>
            <person name="Kuo A."/>
            <person name="Martin F.M."/>
        </authorList>
    </citation>
    <scope>NUCLEOTIDE SEQUENCE [LARGE SCALE GENOMIC DNA]</scope>
    <source>
        <strain evidence="5">091103-1</strain>
    </source>
</reference>
<dbReference type="SUPFAM" id="SSF56801">
    <property type="entry name" value="Acetyl-CoA synthetase-like"/>
    <property type="match status" value="1"/>
</dbReference>
<dbReference type="OrthoDB" id="10253115at2759"/>
<dbReference type="Pfam" id="PF13193">
    <property type="entry name" value="AMP-binding_C"/>
    <property type="match status" value="1"/>
</dbReference>
<protein>
    <submittedName>
        <fullName evidence="5">Acyl-CoA synthetase/AMP-acid ligase-like protein II</fullName>
    </submittedName>
</protein>
<evidence type="ECO:0000313" key="6">
    <source>
        <dbReference type="Proteomes" id="UP000246991"/>
    </source>
</evidence>
<evidence type="ECO:0000259" key="4">
    <source>
        <dbReference type="Pfam" id="PF13193"/>
    </source>
</evidence>
<evidence type="ECO:0000313" key="5">
    <source>
        <dbReference type="EMBL" id="PWW76280.1"/>
    </source>
</evidence>
<comment type="similarity">
    <text evidence="1">Belongs to the ATP-dependent AMP-binding enzyme family.</text>
</comment>
<dbReference type="Pfam" id="PF00501">
    <property type="entry name" value="AMP-binding"/>
    <property type="match status" value="1"/>
</dbReference>
<feature type="domain" description="AMP-binding enzyme C-terminal" evidence="4">
    <location>
        <begin position="526"/>
        <end position="599"/>
    </location>
</feature>
<organism evidence="5 6">
    <name type="scientific">Tuber magnatum</name>
    <name type="common">white Piedmont truffle</name>
    <dbReference type="NCBI Taxonomy" id="42249"/>
    <lineage>
        <taxon>Eukaryota</taxon>
        <taxon>Fungi</taxon>
        <taxon>Dikarya</taxon>
        <taxon>Ascomycota</taxon>
        <taxon>Pezizomycotina</taxon>
        <taxon>Pezizomycetes</taxon>
        <taxon>Pezizales</taxon>
        <taxon>Tuberaceae</taxon>
        <taxon>Tuber</taxon>
    </lineage>
</organism>
<comment type="caution">
    <text evidence="5">The sequence shown here is derived from an EMBL/GenBank/DDBJ whole genome shotgun (WGS) entry which is preliminary data.</text>
</comment>
<proteinExistence type="inferred from homology"/>
<accession>A0A317SR72</accession>